<reference evidence="1 2" key="1">
    <citation type="submission" date="2023-07" db="EMBL/GenBank/DDBJ databases">
        <title>Sorghum-associated microbial communities from plants grown in Nebraska, USA.</title>
        <authorList>
            <person name="Schachtman D."/>
        </authorList>
    </citation>
    <scope>NUCLEOTIDE SEQUENCE [LARGE SCALE GENOMIC DNA]</scope>
    <source>
        <strain evidence="1 2">DS1316</strain>
    </source>
</reference>
<dbReference type="SUPFAM" id="SSF55166">
    <property type="entry name" value="Hedgehog/DD-peptidase"/>
    <property type="match status" value="1"/>
</dbReference>
<dbReference type="Proteomes" id="UP001264340">
    <property type="component" value="Unassembled WGS sequence"/>
</dbReference>
<protein>
    <submittedName>
        <fullName evidence="1">Uncharacterized protein</fullName>
    </submittedName>
</protein>
<dbReference type="EMBL" id="JAVDRP010000035">
    <property type="protein sequence ID" value="MDR6413155.1"/>
    <property type="molecule type" value="Genomic_DNA"/>
</dbReference>
<keyword evidence="2" id="KW-1185">Reference proteome</keyword>
<evidence type="ECO:0000313" key="2">
    <source>
        <dbReference type="Proteomes" id="UP001264340"/>
    </source>
</evidence>
<name>A0ABU1M2B6_9BURK</name>
<dbReference type="RefSeq" id="WP_310127620.1">
    <property type="nucleotide sequence ID" value="NZ_JAVDQV010000029.1"/>
</dbReference>
<gene>
    <name evidence="1" type="ORF">J2804_006592</name>
</gene>
<accession>A0ABU1M2B6</accession>
<dbReference type="Gene3D" id="3.30.1380.10">
    <property type="match status" value="1"/>
</dbReference>
<evidence type="ECO:0000313" key="1">
    <source>
        <dbReference type="EMBL" id="MDR6413155.1"/>
    </source>
</evidence>
<dbReference type="InterPro" id="IPR009045">
    <property type="entry name" value="Zn_M74/Hedgehog-like"/>
</dbReference>
<proteinExistence type="predicted"/>
<organism evidence="1 2">
    <name type="scientific">Paraburkholderia terricola</name>
    <dbReference type="NCBI Taxonomy" id="169427"/>
    <lineage>
        <taxon>Bacteria</taxon>
        <taxon>Pseudomonadati</taxon>
        <taxon>Pseudomonadota</taxon>
        <taxon>Betaproteobacteria</taxon>
        <taxon>Burkholderiales</taxon>
        <taxon>Burkholderiaceae</taxon>
        <taxon>Paraburkholderia</taxon>
    </lineage>
</organism>
<comment type="caution">
    <text evidence="1">The sequence shown here is derived from an EMBL/GenBank/DDBJ whole genome shotgun (WGS) entry which is preliminary data.</text>
</comment>
<sequence length="107" mass="12036">MISLSDPVIRSVKLIDTGEPFVDLGNSGDLVLVDRTRKVVSNPSRRFLKVRLGVAERLLLAAQTLSLRGLRLLVKEGYRPLSLQRTYFDRRLSNRGNSRGVSRRATT</sequence>